<sequence>MKILSFLLAFALSFSAHAQLFLTQTGETRFFSKTPVEDISAVNKKVGVVLNSQTGEIVVRMAITDFNFPNKLMQEHFNENYLESEKYPYGLFRGKIQNLPDLTKPGTYDVSAPGSLDIHGVKQDRTMKGKITVQGDKITLQSDLQVALVDHKIEVPKLVFAKIAEVIDVKNQFVLQKK</sequence>
<dbReference type="SUPFAM" id="SSF101874">
    <property type="entry name" value="YceI-like"/>
    <property type="match status" value="1"/>
</dbReference>
<dbReference type="Proteomes" id="UP000239590">
    <property type="component" value="Unassembled WGS sequence"/>
</dbReference>
<dbReference type="Pfam" id="PF04264">
    <property type="entry name" value="YceI"/>
    <property type="match status" value="1"/>
</dbReference>
<proteinExistence type="predicted"/>
<name>A0A2S7ILP3_9BACT</name>
<dbReference type="RefSeq" id="WP_104709696.1">
    <property type="nucleotide sequence ID" value="NZ_PTRA01000001.1"/>
</dbReference>
<keyword evidence="1" id="KW-0732">Signal</keyword>
<keyword evidence="4" id="KW-1185">Reference proteome</keyword>
<organism evidence="3 4">
    <name type="scientific">Siphonobacter curvatus</name>
    <dbReference type="NCBI Taxonomy" id="2094562"/>
    <lineage>
        <taxon>Bacteria</taxon>
        <taxon>Pseudomonadati</taxon>
        <taxon>Bacteroidota</taxon>
        <taxon>Cytophagia</taxon>
        <taxon>Cytophagales</taxon>
        <taxon>Cytophagaceae</taxon>
        <taxon>Siphonobacter</taxon>
    </lineage>
</organism>
<dbReference type="OrthoDB" id="116832at2"/>
<protein>
    <submittedName>
        <fullName evidence="3">YceI family protein</fullName>
    </submittedName>
</protein>
<dbReference type="InterPro" id="IPR007372">
    <property type="entry name" value="Lipid/polyisoprenoid-bd_YceI"/>
</dbReference>
<dbReference type="InterPro" id="IPR036761">
    <property type="entry name" value="TTHA0802/YceI-like_sf"/>
</dbReference>
<dbReference type="Gene3D" id="2.40.128.110">
    <property type="entry name" value="Lipid/polyisoprenoid-binding, YceI-like"/>
    <property type="match status" value="1"/>
</dbReference>
<dbReference type="EMBL" id="PTRA01000001">
    <property type="protein sequence ID" value="PQA58480.1"/>
    <property type="molecule type" value="Genomic_DNA"/>
</dbReference>
<accession>A0A2S7ILP3</accession>
<comment type="caution">
    <text evidence="3">The sequence shown here is derived from an EMBL/GenBank/DDBJ whole genome shotgun (WGS) entry which is preliminary data.</text>
</comment>
<evidence type="ECO:0000259" key="2">
    <source>
        <dbReference type="Pfam" id="PF04264"/>
    </source>
</evidence>
<evidence type="ECO:0000256" key="1">
    <source>
        <dbReference type="SAM" id="SignalP"/>
    </source>
</evidence>
<evidence type="ECO:0000313" key="4">
    <source>
        <dbReference type="Proteomes" id="UP000239590"/>
    </source>
</evidence>
<evidence type="ECO:0000313" key="3">
    <source>
        <dbReference type="EMBL" id="PQA58480.1"/>
    </source>
</evidence>
<feature type="domain" description="Lipid/polyisoprenoid-binding YceI-like" evidence="2">
    <location>
        <begin position="51"/>
        <end position="172"/>
    </location>
</feature>
<gene>
    <name evidence="3" type="ORF">C5O19_02050</name>
</gene>
<dbReference type="AlphaFoldDB" id="A0A2S7ILP3"/>
<feature type="chain" id="PRO_5015660750" evidence="1">
    <location>
        <begin position="19"/>
        <end position="178"/>
    </location>
</feature>
<feature type="signal peptide" evidence="1">
    <location>
        <begin position="1"/>
        <end position="18"/>
    </location>
</feature>
<reference evidence="4" key="1">
    <citation type="submission" date="2018-02" db="EMBL/GenBank/DDBJ databases">
        <title>Genome sequencing of Solimonas sp. HR-BB.</title>
        <authorList>
            <person name="Lee Y."/>
            <person name="Jeon C.O."/>
        </authorList>
    </citation>
    <scope>NUCLEOTIDE SEQUENCE [LARGE SCALE GENOMIC DNA]</scope>
    <source>
        <strain evidence="4">HR-U</strain>
    </source>
</reference>